<reference evidence="1" key="1">
    <citation type="submission" date="2020-05" db="EMBL/GenBank/DDBJ databases">
        <authorList>
            <person name="Chiriac C."/>
            <person name="Salcher M."/>
            <person name="Ghai R."/>
            <person name="Kavagutti S V."/>
        </authorList>
    </citation>
    <scope>NUCLEOTIDE SEQUENCE</scope>
</reference>
<sequence>MTQKTSFELLLETIQSSSATSEEKLKILEALRSYLDYSSSIISNLKQL</sequence>
<accession>A0A6J7WLV1</accession>
<gene>
    <name evidence="1" type="ORF">UFOVP215_13</name>
</gene>
<evidence type="ECO:0000313" key="1">
    <source>
        <dbReference type="EMBL" id="CAB5218796.1"/>
    </source>
</evidence>
<protein>
    <submittedName>
        <fullName evidence="1">Uncharacterized protein</fullName>
    </submittedName>
</protein>
<name>A0A6J7WLV1_9CAUD</name>
<proteinExistence type="predicted"/>
<dbReference type="EMBL" id="LR798266">
    <property type="protein sequence ID" value="CAB5218796.1"/>
    <property type="molecule type" value="Genomic_DNA"/>
</dbReference>
<organism evidence="1">
    <name type="scientific">uncultured Caudovirales phage</name>
    <dbReference type="NCBI Taxonomy" id="2100421"/>
    <lineage>
        <taxon>Viruses</taxon>
        <taxon>Duplodnaviria</taxon>
        <taxon>Heunggongvirae</taxon>
        <taxon>Uroviricota</taxon>
        <taxon>Caudoviricetes</taxon>
        <taxon>Peduoviridae</taxon>
        <taxon>Maltschvirus</taxon>
        <taxon>Maltschvirus maltsch</taxon>
    </lineage>
</organism>